<dbReference type="InterPro" id="IPR036423">
    <property type="entry name" value="SOD-like_Cu/Zn_dom_sf"/>
</dbReference>
<gene>
    <name evidence="9" type="ORF">SCHPADRAFT_901926</name>
</gene>
<dbReference type="FunCoup" id="A0A0H2SFZ5">
    <property type="interactions" value="184"/>
</dbReference>
<dbReference type="EC" id="1.15.1.1" evidence="7"/>
<accession>A0A0H2SFZ5</accession>
<organism evidence="9 10">
    <name type="scientific">Schizopora paradoxa</name>
    <dbReference type="NCBI Taxonomy" id="27342"/>
    <lineage>
        <taxon>Eukaryota</taxon>
        <taxon>Fungi</taxon>
        <taxon>Dikarya</taxon>
        <taxon>Basidiomycota</taxon>
        <taxon>Agaricomycotina</taxon>
        <taxon>Agaricomycetes</taxon>
        <taxon>Hymenochaetales</taxon>
        <taxon>Schizoporaceae</taxon>
        <taxon>Schizopora</taxon>
    </lineage>
</organism>
<dbReference type="SUPFAM" id="SSF49329">
    <property type="entry name" value="Cu,Zn superoxide dismutase-like"/>
    <property type="match status" value="1"/>
</dbReference>
<keyword evidence="2 7" id="KW-0479">Metal-binding</keyword>
<evidence type="ECO:0000256" key="5">
    <source>
        <dbReference type="ARBA" id="ARBA00023002"/>
    </source>
</evidence>
<evidence type="ECO:0000256" key="2">
    <source>
        <dbReference type="ARBA" id="ARBA00022723"/>
    </source>
</evidence>
<dbReference type="AlphaFoldDB" id="A0A0H2SFZ5"/>
<evidence type="ECO:0000256" key="7">
    <source>
        <dbReference type="RuleBase" id="RU000393"/>
    </source>
</evidence>
<dbReference type="GO" id="GO:0005507">
    <property type="term" value="F:copper ion binding"/>
    <property type="evidence" value="ECO:0007669"/>
    <property type="project" value="InterPro"/>
</dbReference>
<evidence type="ECO:0000256" key="3">
    <source>
        <dbReference type="ARBA" id="ARBA00022833"/>
    </source>
</evidence>
<dbReference type="CDD" id="cd00305">
    <property type="entry name" value="Cu-Zn_Superoxide_Dismutase"/>
    <property type="match status" value="1"/>
</dbReference>
<keyword evidence="10" id="KW-1185">Reference proteome</keyword>
<comment type="catalytic activity">
    <reaction evidence="7">
        <text>2 superoxide + 2 H(+) = H2O2 + O2</text>
        <dbReference type="Rhea" id="RHEA:20696"/>
        <dbReference type="ChEBI" id="CHEBI:15378"/>
        <dbReference type="ChEBI" id="CHEBI:15379"/>
        <dbReference type="ChEBI" id="CHEBI:16240"/>
        <dbReference type="ChEBI" id="CHEBI:18421"/>
        <dbReference type="EC" id="1.15.1.1"/>
    </reaction>
</comment>
<evidence type="ECO:0000259" key="8">
    <source>
        <dbReference type="Pfam" id="PF00080"/>
    </source>
</evidence>
<keyword evidence="5 7" id="KW-0560">Oxidoreductase</keyword>
<keyword evidence="4" id="KW-0049">Antioxidant</keyword>
<feature type="domain" description="Superoxide dismutase copper/zinc binding" evidence="8">
    <location>
        <begin position="17"/>
        <end position="153"/>
    </location>
</feature>
<comment type="function">
    <text evidence="7">Destroys radicals which are normally produced within the cells and which are toxic to biological systems.</text>
</comment>
<dbReference type="GO" id="GO:0004784">
    <property type="term" value="F:superoxide dismutase activity"/>
    <property type="evidence" value="ECO:0007669"/>
    <property type="project" value="UniProtKB-EC"/>
</dbReference>
<dbReference type="InterPro" id="IPR024134">
    <property type="entry name" value="SOD_Cu/Zn_/chaperone"/>
</dbReference>
<dbReference type="PROSITE" id="PS00332">
    <property type="entry name" value="SOD_CU_ZN_2"/>
    <property type="match status" value="1"/>
</dbReference>
<dbReference type="InterPro" id="IPR001424">
    <property type="entry name" value="SOD_Cu_Zn_dom"/>
</dbReference>
<comment type="similarity">
    <text evidence="1 7">Belongs to the Cu-Zn superoxide dismutase family.</text>
</comment>
<sequence>MISVKKAVVILRGESNVTGKVTFAQSSSSVPVTISGEINGLDPKAKRGFHIHSLGDLSSGCMSTGSHYNPLQKNHGAPSSNERHVGDLGNIESDSDGVAKFEFTDRVINLNGPFSIIGRAVVVHGGTDDLGKGGDEESLKTGNAGSRAACGIIGMSE</sequence>
<reference evidence="9 10" key="1">
    <citation type="submission" date="2015-04" db="EMBL/GenBank/DDBJ databases">
        <title>Complete genome sequence of Schizopora paradoxa KUC8140, a cosmopolitan wood degrader in East Asia.</title>
        <authorList>
            <consortium name="DOE Joint Genome Institute"/>
            <person name="Min B."/>
            <person name="Park H."/>
            <person name="Jang Y."/>
            <person name="Kim J.-J."/>
            <person name="Kim K.H."/>
            <person name="Pangilinan J."/>
            <person name="Lipzen A."/>
            <person name="Riley R."/>
            <person name="Grigoriev I.V."/>
            <person name="Spatafora J.W."/>
            <person name="Choi I.-G."/>
        </authorList>
    </citation>
    <scope>NUCLEOTIDE SEQUENCE [LARGE SCALE GENOMIC DNA]</scope>
    <source>
        <strain evidence="9 10">KUC8140</strain>
    </source>
</reference>
<proteinExistence type="inferred from homology"/>
<evidence type="ECO:0000256" key="6">
    <source>
        <dbReference type="ARBA" id="ARBA00023008"/>
    </source>
</evidence>
<name>A0A0H2SFZ5_9AGAM</name>
<dbReference type="InterPro" id="IPR018152">
    <property type="entry name" value="SOD_Cu/Zn_BS"/>
</dbReference>
<evidence type="ECO:0000313" key="9">
    <source>
        <dbReference type="EMBL" id="KLO15966.1"/>
    </source>
</evidence>
<evidence type="ECO:0000313" key="10">
    <source>
        <dbReference type="Proteomes" id="UP000053477"/>
    </source>
</evidence>
<dbReference type="PRINTS" id="PR00068">
    <property type="entry name" value="CUZNDISMTASE"/>
</dbReference>
<dbReference type="EMBL" id="KQ085922">
    <property type="protein sequence ID" value="KLO15966.1"/>
    <property type="molecule type" value="Genomic_DNA"/>
</dbReference>
<keyword evidence="6 7" id="KW-0186">Copper</keyword>
<evidence type="ECO:0000256" key="1">
    <source>
        <dbReference type="ARBA" id="ARBA00010457"/>
    </source>
</evidence>
<dbReference type="PANTHER" id="PTHR10003">
    <property type="entry name" value="SUPEROXIDE DISMUTASE CU-ZN -RELATED"/>
    <property type="match status" value="1"/>
</dbReference>
<dbReference type="Gene3D" id="2.60.40.200">
    <property type="entry name" value="Superoxide dismutase, copper/zinc binding domain"/>
    <property type="match status" value="1"/>
</dbReference>
<protein>
    <recommendedName>
        <fullName evidence="7">Superoxide dismutase [Cu-Zn]</fullName>
        <ecNumber evidence="7">1.15.1.1</ecNumber>
    </recommendedName>
</protein>
<comment type="cofactor">
    <cofactor evidence="7">
        <name>Cu cation</name>
        <dbReference type="ChEBI" id="CHEBI:23378"/>
    </cofactor>
    <text evidence="7">Binds 1 copper ion per subunit.</text>
</comment>
<dbReference type="STRING" id="27342.A0A0H2SFZ5"/>
<evidence type="ECO:0000256" key="4">
    <source>
        <dbReference type="ARBA" id="ARBA00022862"/>
    </source>
</evidence>
<keyword evidence="3 7" id="KW-0862">Zinc</keyword>
<dbReference type="FunFam" id="2.60.40.200:FF:000001">
    <property type="entry name" value="Superoxide dismutase [Cu-Zn]"/>
    <property type="match status" value="1"/>
</dbReference>
<dbReference type="Pfam" id="PF00080">
    <property type="entry name" value="Sod_Cu"/>
    <property type="match status" value="1"/>
</dbReference>
<comment type="cofactor">
    <cofactor evidence="7">
        <name>Zn(2+)</name>
        <dbReference type="ChEBI" id="CHEBI:29105"/>
    </cofactor>
    <text evidence="7">Binds 1 zinc ion per subunit.</text>
</comment>
<dbReference type="InParanoid" id="A0A0H2SFZ5"/>
<dbReference type="Proteomes" id="UP000053477">
    <property type="component" value="Unassembled WGS sequence"/>
</dbReference>
<dbReference type="OrthoDB" id="2015551at2759"/>